<sequence>MLDDILPYYESELTALRKLSAEFANRYPKIASRLLLEGDVCEDPHVERMIESFAFLAGRIHKKLDDEFPQITDALLSVLYPHFLRPVPSMSIAQLAPAPSVELSGMQSVPRGTELLTRPVQGVPVRYRTAYPVEVWPVQVAEAAFEPIERSAFALNGNDSVATVRIRLQLQGQAAFKTLGMQRLRFYLDGESPLVHALYELLLNNVSCVTVHGTAADAALPPLRLGRDAVRAVGFGEDEGLLEYDPRSFLGYRLLQEYFVLPEKFLFVDLCGLDLARFGANAVDVRLHIDAFERPERAARLEQTVGRDSFRLNCTPIVNLFTQVAEPIRLDPAVYEYPVVPDVRRQLGLEVYSIDSVSRISRGGQQESVVEFLPFFSIRHGLQGDPNACYWHAQRRPSLRPNDDGSEVTLSLVDRNMDPRLPSVETLTLRLTCTNRDLPGALPYGGEEGRLQLADGGAIAAAQLLKKPTATWRAPMRQANQWRLISHLALNHLSLVEHGRDALLEILSLYNFGDSASLRKQIAGIVSVDSRASSARVGRAPRQSFVRGTEIVLTFDEDHYVGSGAYLLARVLDLFFGLYCTANSYTRLSAYSRQRERALVDFPPRSGALPLV</sequence>
<evidence type="ECO:0008006" key="3">
    <source>
        <dbReference type="Google" id="ProtNLM"/>
    </source>
</evidence>
<evidence type="ECO:0000313" key="2">
    <source>
        <dbReference type="Proteomes" id="UP000033067"/>
    </source>
</evidence>
<reference evidence="1 2" key="1">
    <citation type="journal article" date="2015" name="Genome Announc.">
        <title>Complete Genome Sequence of Pseudoxanthomonas suwonensis Strain J1, a Cellulose-Degrading Bacterium Isolated from Leaf- and Wood-Enriched Soil.</title>
        <authorList>
            <person name="Hou L."/>
            <person name="Jiang J."/>
            <person name="Xu Z."/>
            <person name="Zhou Y."/>
            <person name="Leung F.C."/>
        </authorList>
    </citation>
    <scope>NUCLEOTIDE SEQUENCE [LARGE SCALE GENOMIC DNA]</scope>
    <source>
        <strain evidence="1 2">J1</strain>
    </source>
</reference>
<accession>A0A0E3ULY7</accession>
<dbReference type="Pfam" id="PF05947">
    <property type="entry name" value="T6SS_TssF"/>
    <property type="match status" value="1"/>
</dbReference>
<dbReference type="Proteomes" id="UP000033067">
    <property type="component" value="Chromosome"/>
</dbReference>
<dbReference type="InterPro" id="IPR010272">
    <property type="entry name" value="T6SS_TssF"/>
</dbReference>
<dbReference type="OrthoDB" id="9763676at2"/>
<dbReference type="AlphaFoldDB" id="A0A0E3ULY7"/>
<gene>
    <name evidence="1" type="ORF">WQ53_03155</name>
</gene>
<evidence type="ECO:0000313" key="1">
    <source>
        <dbReference type="EMBL" id="AKC85906.1"/>
    </source>
</evidence>
<protein>
    <recommendedName>
        <fullName evidence="3">Type VI secretion system baseplate subunit TssF</fullName>
    </recommendedName>
</protein>
<dbReference type="PANTHER" id="PTHR35370">
    <property type="entry name" value="CYTOPLASMIC PROTEIN-RELATED-RELATED"/>
    <property type="match status" value="1"/>
</dbReference>
<organism evidence="1 2">
    <name type="scientific">Pseudoxanthomonas suwonensis</name>
    <dbReference type="NCBI Taxonomy" id="314722"/>
    <lineage>
        <taxon>Bacteria</taxon>
        <taxon>Pseudomonadati</taxon>
        <taxon>Pseudomonadota</taxon>
        <taxon>Gammaproteobacteria</taxon>
        <taxon>Lysobacterales</taxon>
        <taxon>Lysobacteraceae</taxon>
        <taxon>Pseudoxanthomonas</taxon>
    </lineage>
</organism>
<proteinExistence type="predicted"/>
<keyword evidence="2" id="KW-1185">Reference proteome</keyword>
<dbReference type="PIRSF" id="PIRSF028304">
    <property type="entry name" value="UCP028304"/>
    <property type="match status" value="1"/>
</dbReference>
<dbReference type="NCBIfam" id="TIGR03359">
    <property type="entry name" value="VI_chp_6"/>
    <property type="match status" value="1"/>
</dbReference>
<dbReference type="KEGG" id="psuw:WQ53_03155"/>
<dbReference type="PANTHER" id="PTHR35370:SF1">
    <property type="entry name" value="TYPE VI SECRETION SYSTEM COMPONENT TSSF1"/>
    <property type="match status" value="1"/>
</dbReference>
<dbReference type="PATRIC" id="fig|314722.6.peg.660"/>
<name>A0A0E3ULY7_9GAMM</name>
<dbReference type="EMBL" id="CP011144">
    <property type="protein sequence ID" value="AKC85906.1"/>
    <property type="molecule type" value="Genomic_DNA"/>
</dbReference>
<dbReference type="RefSeq" id="WP_052630324.1">
    <property type="nucleotide sequence ID" value="NZ_CP011144.1"/>
</dbReference>